<organism evidence="8 9">
    <name type="scientific">Thermohalobacter berrensis</name>
    <dbReference type="NCBI Taxonomy" id="99594"/>
    <lineage>
        <taxon>Bacteria</taxon>
        <taxon>Bacillati</taxon>
        <taxon>Bacillota</taxon>
        <taxon>Tissierellia</taxon>
        <taxon>Tissierellales</taxon>
        <taxon>Thermohalobacteraceae</taxon>
        <taxon>Thermohalobacter</taxon>
    </lineage>
</organism>
<evidence type="ECO:0000256" key="6">
    <source>
        <dbReference type="SAM" id="Phobius"/>
    </source>
</evidence>
<keyword evidence="4 6" id="KW-1133">Transmembrane helix</keyword>
<evidence type="ECO:0000256" key="3">
    <source>
        <dbReference type="ARBA" id="ARBA00022692"/>
    </source>
</evidence>
<reference evidence="8 9" key="1">
    <citation type="submission" date="2016-08" db="EMBL/GenBank/DDBJ databases">
        <title>Novel Firmicutes and Novel Genomes.</title>
        <authorList>
            <person name="Poppleton D.I."/>
            <person name="Gribaldo S."/>
        </authorList>
    </citation>
    <scope>NUCLEOTIDE SEQUENCE [LARGE SCALE GENOMIC DNA]</scope>
    <source>
        <strain evidence="8 9">CTT3</strain>
    </source>
</reference>
<evidence type="ECO:0000256" key="4">
    <source>
        <dbReference type="ARBA" id="ARBA00022989"/>
    </source>
</evidence>
<feature type="transmembrane region" description="Helical" evidence="6">
    <location>
        <begin position="83"/>
        <end position="103"/>
    </location>
</feature>
<keyword evidence="3 6" id="KW-0812">Transmembrane</keyword>
<dbReference type="Gene3D" id="3.30.450.20">
    <property type="entry name" value="PAS domain"/>
    <property type="match status" value="2"/>
</dbReference>
<dbReference type="Pfam" id="PF02743">
    <property type="entry name" value="dCache_1"/>
    <property type="match status" value="1"/>
</dbReference>
<keyword evidence="2" id="KW-1003">Cell membrane</keyword>
<dbReference type="SUPFAM" id="SSF103190">
    <property type="entry name" value="Sensory domain-like"/>
    <property type="match status" value="1"/>
</dbReference>
<feature type="domain" description="Cache" evidence="7">
    <location>
        <begin position="122"/>
        <end position="326"/>
    </location>
</feature>
<keyword evidence="9" id="KW-1185">Reference proteome</keyword>
<evidence type="ECO:0000313" key="9">
    <source>
        <dbReference type="Proteomes" id="UP000284177"/>
    </source>
</evidence>
<protein>
    <recommendedName>
        <fullName evidence="7">Cache domain-containing protein</fullName>
    </recommendedName>
</protein>
<dbReference type="RefSeq" id="WP_120166077.1">
    <property type="nucleotide sequence ID" value="NZ_MCIB01000001.1"/>
</dbReference>
<dbReference type="InterPro" id="IPR033479">
    <property type="entry name" value="dCache_1"/>
</dbReference>
<dbReference type="OrthoDB" id="9814363at2"/>
<keyword evidence="5 6" id="KW-0472">Membrane</keyword>
<dbReference type="AlphaFoldDB" id="A0A419TA26"/>
<comment type="caution">
    <text evidence="8">The sequence shown here is derived from an EMBL/GenBank/DDBJ whole genome shotgun (WGS) entry which is preliminary data.</text>
</comment>
<dbReference type="CDD" id="cd12914">
    <property type="entry name" value="PDC1_DGC_like"/>
    <property type="match status" value="1"/>
</dbReference>
<name>A0A419TA26_9FIRM</name>
<dbReference type="InterPro" id="IPR029151">
    <property type="entry name" value="Sensor-like_sf"/>
</dbReference>
<evidence type="ECO:0000259" key="7">
    <source>
        <dbReference type="Pfam" id="PF02743"/>
    </source>
</evidence>
<evidence type="ECO:0000313" key="8">
    <source>
        <dbReference type="EMBL" id="RKD34315.1"/>
    </source>
</evidence>
<dbReference type="EMBL" id="MCIB01000001">
    <property type="protein sequence ID" value="RKD34315.1"/>
    <property type="molecule type" value="Genomic_DNA"/>
</dbReference>
<gene>
    <name evidence="8" type="ORF">BET03_00335</name>
</gene>
<dbReference type="GO" id="GO:0005886">
    <property type="term" value="C:plasma membrane"/>
    <property type="evidence" value="ECO:0007669"/>
    <property type="project" value="UniProtKB-SubCell"/>
</dbReference>
<sequence length="337" mass="38643">MEKSDRGKQYYDKLLEKNFTKFFIKKIYNSSKKSFKKLTKIKIIKLKKTKDNKNKNNKEKKKRKRISIGLFNNVRKLSLKQQLMIVFILISIVPVTLLGFVTYNKVYSQVSKVQKNMLSAHALGVKNNIDTTISSAENVFKSLSAQTDMLVLLEDIHNDNKLDNIISLNKVLLSLKNAVNSSDGLYETIFITNVKGNVIGDGSRYKEVYENINISNTDYYKKLKVDEKGVVIGKPIISKATGRYVIPVAKPIDSLSDRLGIMVIMFDLEEFTKPFKEVKIGKTGYIYIVNEKGTIVYHKEKDKLLTKIENSLINNAIIEIKKVKRIYRALVFIHMIA</sequence>
<comment type="subcellular location">
    <subcellularLocation>
        <location evidence="1">Cell membrane</location>
        <topology evidence="1">Multi-pass membrane protein</topology>
    </subcellularLocation>
</comment>
<accession>A0A419TA26</accession>
<evidence type="ECO:0000256" key="5">
    <source>
        <dbReference type="ARBA" id="ARBA00023136"/>
    </source>
</evidence>
<evidence type="ECO:0000256" key="1">
    <source>
        <dbReference type="ARBA" id="ARBA00004651"/>
    </source>
</evidence>
<evidence type="ECO:0000256" key="2">
    <source>
        <dbReference type="ARBA" id="ARBA00022475"/>
    </source>
</evidence>
<proteinExistence type="predicted"/>
<dbReference type="Proteomes" id="UP000284177">
    <property type="component" value="Unassembled WGS sequence"/>
</dbReference>